<comment type="caution">
    <text evidence="1">The sequence shown here is derived from an EMBL/GenBank/DDBJ whole genome shotgun (WGS) entry which is preliminary data.</text>
</comment>
<proteinExistence type="predicted"/>
<dbReference type="EMBL" id="CAJVPM010001922">
    <property type="protein sequence ID" value="CAG8476603.1"/>
    <property type="molecule type" value="Genomic_DNA"/>
</dbReference>
<evidence type="ECO:0000313" key="1">
    <source>
        <dbReference type="EMBL" id="CAG8476603.1"/>
    </source>
</evidence>
<reference evidence="1" key="1">
    <citation type="submission" date="2021-06" db="EMBL/GenBank/DDBJ databases">
        <authorList>
            <person name="Kallberg Y."/>
            <person name="Tangrot J."/>
            <person name="Rosling A."/>
        </authorList>
    </citation>
    <scope>NUCLEOTIDE SEQUENCE</scope>
    <source>
        <strain evidence="1">AU212A</strain>
    </source>
</reference>
<sequence length="247" mass="28347">MSAHNKDNTEASTKNAGKISKYLRHVIADVSTRWNSSYLAWCHLLELEKYICILEVELSKDTNSDSKKDSHTMNPIMIHIIDKLKLVSALSEEINFESINDIFLELEICNSENEQNLDKPIQTFGALEKVKETLYCAMLYYWKKDNNESYLLSILDPRVKKFNFASHKLRQVQDLLKTKYYEAKTLPTSGSVTLSAISNIHNTQSVSSFYKPTLFNIFNNLPATNSQSELDEYLTVPQIPFESDPFA</sequence>
<dbReference type="Proteomes" id="UP000789860">
    <property type="component" value="Unassembled WGS sequence"/>
</dbReference>
<keyword evidence="2" id="KW-1185">Reference proteome</keyword>
<accession>A0ACA9KKE9</accession>
<organism evidence="1 2">
    <name type="scientific">Scutellospora calospora</name>
    <dbReference type="NCBI Taxonomy" id="85575"/>
    <lineage>
        <taxon>Eukaryota</taxon>
        <taxon>Fungi</taxon>
        <taxon>Fungi incertae sedis</taxon>
        <taxon>Mucoromycota</taxon>
        <taxon>Glomeromycotina</taxon>
        <taxon>Glomeromycetes</taxon>
        <taxon>Diversisporales</taxon>
        <taxon>Gigasporaceae</taxon>
        <taxon>Scutellospora</taxon>
    </lineage>
</organism>
<evidence type="ECO:0000313" key="2">
    <source>
        <dbReference type="Proteomes" id="UP000789860"/>
    </source>
</evidence>
<name>A0ACA9KKE9_9GLOM</name>
<protein>
    <submittedName>
        <fullName evidence="1">2302_t:CDS:1</fullName>
    </submittedName>
</protein>
<gene>
    <name evidence="1" type="ORF">SCALOS_LOCUS2251</name>
</gene>